<organism evidence="1 2">
    <name type="scientific">Kiloniella antarctica</name>
    <dbReference type="NCBI Taxonomy" id="1550907"/>
    <lineage>
        <taxon>Bacteria</taxon>
        <taxon>Pseudomonadati</taxon>
        <taxon>Pseudomonadota</taxon>
        <taxon>Alphaproteobacteria</taxon>
        <taxon>Rhodospirillales</taxon>
        <taxon>Kiloniellaceae</taxon>
        <taxon>Kiloniella</taxon>
    </lineage>
</organism>
<comment type="caution">
    <text evidence="1">The sequence shown here is derived from an EMBL/GenBank/DDBJ whole genome shotgun (WGS) entry which is preliminary data.</text>
</comment>
<reference evidence="2" key="1">
    <citation type="journal article" date="2019" name="Int. J. Syst. Evol. Microbiol.">
        <title>The Global Catalogue of Microorganisms (GCM) 10K type strain sequencing project: providing services to taxonomists for standard genome sequencing and annotation.</title>
        <authorList>
            <consortium name="The Broad Institute Genomics Platform"/>
            <consortium name="The Broad Institute Genome Sequencing Center for Infectious Disease"/>
            <person name="Wu L."/>
            <person name="Ma J."/>
        </authorList>
    </citation>
    <scope>NUCLEOTIDE SEQUENCE [LARGE SCALE GENOMIC DNA]</scope>
    <source>
        <strain evidence="2">CGMCC 4.7192</strain>
    </source>
</reference>
<proteinExistence type="predicted"/>
<dbReference type="Proteomes" id="UP001597294">
    <property type="component" value="Unassembled WGS sequence"/>
</dbReference>
<dbReference type="EMBL" id="JBHUII010000013">
    <property type="protein sequence ID" value="MFD2208085.1"/>
    <property type="molecule type" value="Genomic_DNA"/>
</dbReference>
<evidence type="ECO:0008006" key="3">
    <source>
        <dbReference type="Google" id="ProtNLM"/>
    </source>
</evidence>
<keyword evidence="2" id="KW-1185">Reference proteome</keyword>
<protein>
    <recommendedName>
        <fullName evidence="3">Dihydrodipicolinate reductase</fullName>
    </recommendedName>
</protein>
<dbReference type="RefSeq" id="WP_380255363.1">
    <property type="nucleotide sequence ID" value="NZ_JBHUII010000013.1"/>
</dbReference>
<name>A0ABW5BTD0_9PROT</name>
<accession>A0ABW5BTD0</accession>
<evidence type="ECO:0000313" key="2">
    <source>
        <dbReference type="Proteomes" id="UP001597294"/>
    </source>
</evidence>
<evidence type="ECO:0000313" key="1">
    <source>
        <dbReference type="EMBL" id="MFD2208085.1"/>
    </source>
</evidence>
<gene>
    <name evidence="1" type="ORF">ACFSKO_20900</name>
</gene>
<sequence>MILRSLLLISFFYLSPIGIVLSDEIKLNHDEIKSYLHGKTVVHRPGGKTEFHQTFNTDGTTTYKAAGRNTEQGKWSIQGNQYCSQWRSFGWTCYNMTAEGNLITWIAKEGTHFPGVIIEN</sequence>